<feature type="transmembrane region" description="Helical" evidence="2">
    <location>
        <begin position="6"/>
        <end position="25"/>
    </location>
</feature>
<keyword evidence="2" id="KW-0812">Transmembrane</keyword>
<proteinExistence type="predicted"/>
<comment type="caution">
    <text evidence="3">The sequence shown here is derived from an EMBL/GenBank/DDBJ whole genome shotgun (WGS) entry which is preliminary data.</text>
</comment>
<reference evidence="3" key="1">
    <citation type="submission" date="2023-06" db="EMBL/GenBank/DDBJ databases">
        <authorList>
            <person name="Delattre M."/>
        </authorList>
    </citation>
    <scope>NUCLEOTIDE SEQUENCE</scope>
    <source>
        <strain evidence="3">AF72</strain>
    </source>
</reference>
<gene>
    <name evidence="3" type="ORF">MSPICULIGERA_LOCUS24754</name>
</gene>
<feature type="non-terminal residue" evidence="3">
    <location>
        <position position="100"/>
    </location>
</feature>
<feature type="region of interest" description="Disordered" evidence="1">
    <location>
        <begin position="68"/>
        <end position="100"/>
    </location>
</feature>
<keyword evidence="4" id="KW-1185">Reference proteome</keyword>
<keyword evidence="2" id="KW-1133">Transmembrane helix</keyword>
<dbReference type="AlphaFoldDB" id="A0AA36DHR3"/>
<evidence type="ECO:0000256" key="2">
    <source>
        <dbReference type="SAM" id="Phobius"/>
    </source>
</evidence>
<evidence type="ECO:0000313" key="3">
    <source>
        <dbReference type="EMBL" id="CAJ0586766.1"/>
    </source>
</evidence>
<accession>A0AA36DHR3</accession>
<keyword evidence="2" id="KW-0472">Membrane</keyword>
<organism evidence="3 4">
    <name type="scientific">Mesorhabditis spiculigera</name>
    <dbReference type="NCBI Taxonomy" id="96644"/>
    <lineage>
        <taxon>Eukaryota</taxon>
        <taxon>Metazoa</taxon>
        <taxon>Ecdysozoa</taxon>
        <taxon>Nematoda</taxon>
        <taxon>Chromadorea</taxon>
        <taxon>Rhabditida</taxon>
        <taxon>Rhabditina</taxon>
        <taxon>Rhabditomorpha</taxon>
        <taxon>Rhabditoidea</taxon>
        <taxon>Rhabditidae</taxon>
        <taxon>Mesorhabditinae</taxon>
        <taxon>Mesorhabditis</taxon>
    </lineage>
</organism>
<protein>
    <submittedName>
        <fullName evidence="3">Uncharacterized protein</fullName>
    </submittedName>
</protein>
<name>A0AA36DHR3_9BILA</name>
<evidence type="ECO:0000313" key="4">
    <source>
        <dbReference type="Proteomes" id="UP001177023"/>
    </source>
</evidence>
<sequence length="100" mass="11019">MTFSVLPFIEILVANALIVLGLMMCRDDKKSYPAACNPGTPPTPVTPPPEILLVGTGTEEDDTLRNVASLREDESLKKPRGRPQRHQMGSRSKSREPLFS</sequence>
<evidence type="ECO:0000256" key="1">
    <source>
        <dbReference type="SAM" id="MobiDB-lite"/>
    </source>
</evidence>
<dbReference type="EMBL" id="CATQJA010002709">
    <property type="protein sequence ID" value="CAJ0586766.1"/>
    <property type="molecule type" value="Genomic_DNA"/>
</dbReference>
<dbReference type="Proteomes" id="UP001177023">
    <property type="component" value="Unassembled WGS sequence"/>
</dbReference>